<dbReference type="Pfam" id="PF01619">
    <property type="entry name" value="Pro_dh"/>
    <property type="match status" value="1"/>
</dbReference>
<accession>A0A316V630</accession>
<dbReference type="GO" id="GO:0005739">
    <property type="term" value="C:mitochondrion"/>
    <property type="evidence" value="ECO:0007669"/>
    <property type="project" value="TreeGrafter"/>
</dbReference>
<dbReference type="OrthoDB" id="5464at2759"/>
<comment type="cofactor">
    <cofactor evidence="5">
        <name>FAD</name>
        <dbReference type="ChEBI" id="CHEBI:57692"/>
    </cofactor>
</comment>
<dbReference type="InParanoid" id="A0A316V630"/>
<feature type="compositionally biased region" description="Basic and acidic residues" evidence="6">
    <location>
        <begin position="66"/>
        <end position="76"/>
    </location>
</feature>
<organism evidence="8 9">
    <name type="scientific">Meira miltonrushii</name>
    <dbReference type="NCBI Taxonomy" id="1280837"/>
    <lineage>
        <taxon>Eukaryota</taxon>
        <taxon>Fungi</taxon>
        <taxon>Dikarya</taxon>
        <taxon>Basidiomycota</taxon>
        <taxon>Ustilaginomycotina</taxon>
        <taxon>Exobasidiomycetes</taxon>
        <taxon>Exobasidiales</taxon>
        <taxon>Brachybasidiaceae</taxon>
        <taxon>Meira</taxon>
    </lineage>
</organism>
<evidence type="ECO:0000256" key="4">
    <source>
        <dbReference type="ARBA" id="ARBA00023062"/>
    </source>
</evidence>
<dbReference type="EC" id="1.5.5.2" evidence="2 5"/>
<name>A0A316V630_9BASI</name>
<keyword evidence="9" id="KW-1185">Reference proteome</keyword>
<protein>
    <recommendedName>
        <fullName evidence="2 5">Proline dehydrogenase</fullName>
        <ecNumber evidence="2 5">1.5.5.2</ecNumber>
    </recommendedName>
</protein>
<proteinExistence type="inferred from homology"/>
<dbReference type="AlphaFoldDB" id="A0A316V630"/>
<evidence type="ECO:0000256" key="6">
    <source>
        <dbReference type="SAM" id="MobiDB-lite"/>
    </source>
</evidence>
<dbReference type="GeneID" id="37021169"/>
<keyword evidence="4 5" id="KW-0642">Proline metabolism</keyword>
<dbReference type="PANTHER" id="PTHR13914:SF0">
    <property type="entry name" value="PROLINE DEHYDROGENASE 1, MITOCHONDRIAL"/>
    <property type="match status" value="1"/>
</dbReference>
<sequence length="549" mass="61378">MFRTLISQKLHLGRAQPFLGDGLRCRGPSISRIINRIDLHVEDSRVKRLLHTTASQSSSSTSSISIKREAKSEGDSNKSTFSRKIPKQTLVVAGFGLAALTYTTLSNGSEEVENDNQLRNKTWGELISLYLTYRLCTVTYLVKHGPEMLDLLKSLGLGGLGNFMVSSTFFATFCGGGDVNGMISTGKQLQQQGLGTIVDYAEEEIEFNVNTDMEQQRRAVMTRFTESILAASQIAAGSFVALRMTTFCPHHVLKNLTQACLSVKINHEQTCMEDEHFLQEHLSPWEIEAVHQAIDCLGQLVRVASKSGVHIMLDAETWETQVAIDHMFLQVLRETSKDAQSRSSRPTIFQTFQAYTKSCPERLEQAIRFSEANDCPLGVKLVRGAYVEAETKRAVDSGLSSPLWSSKEETDRCYNHAIVSFIERMRTNIISQSSNAGPVSIMLATHNEQSAMLGLQERAFLAREDRKRVFFAQLYGMGRELSQKVAQKASSGEEEDDTAPDVYKYVPYGPLDVVMNYLQRRATENLGMRSLAVHEYLAAGREMRRRVLG</sequence>
<keyword evidence="5" id="KW-0274">FAD</keyword>
<feature type="domain" description="Proline dehydrogenase" evidence="7">
    <location>
        <begin position="184"/>
        <end position="529"/>
    </location>
</feature>
<evidence type="ECO:0000313" key="9">
    <source>
        <dbReference type="Proteomes" id="UP000245771"/>
    </source>
</evidence>
<dbReference type="PANTHER" id="PTHR13914">
    <property type="entry name" value="PROLINE OXIDASE"/>
    <property type="match status" value="1"/>
</dbReference>
<dbReference type="GO" id="GO:0071949">
    <property type="term" value="F:FAD binding"/>
    <property type="evidence" value="ECO:0007669"/>
    <property type="project" value="TreeGrafter"/>
</dbReference>
<dbReference type="RefSeq" id="XP_025353006.1">
    <property type="nucleotide sequence ID" value="XM_025499388.1"/>
</dbReference>
<feature type="region of interest" description="Disordered" evidence="6">
    <location>
        <begin position="60"/>
        <end position="81"/>
    </location>
</feature>
<dbReference type="GO" id="GO:0010133">
    <property type="term" value="P:L-proline catabolic process to L-glutamate"/>
    <property type="evidence" value="ECO:0007669"/>
    <property type="project" value="TreeGrafter"/>
</dbReference>
<evidence type="ECO:0000256" key="2">
    <source>
        <dbReference type="ARBA" id="ARBA00012695"/>
    </source>
</evidence>
<evidence type="ECO:0000259" key="7">
    <source>
        <dbReference type="Pfam" id="PF01619"/>
    </source>
</evidence>
<dbReference type="FunCoup" id="A0A316V630">
    <property type="interactions" value="240"/>
</dbReference>
<dbReference type="Gene3D" id="3.20.20.220">
    <property type="match status" value="1"/>
</dbReference>
<dbReference type="Proteomes" id="UP000245771">
    <property type="component" value="Unassembled WGS sequence"/>
</dbReference>
<evidence type="ECO:0000256" key="5">
    <source>
        <dbReference type="RuleBase" id="RU364054"/>
    </source>
</evidence>
<dbReference type="SUPFAM" id="SSF51730">
    <property type="entry name" value="FAD-linked oxidoreductase"/>
    <property type="match status" value="1"/>
</dbReference>
<dbReference type="InterPro" id="IPR015659">
    <property type="entry name" value="Proline_oxidase"/>
</dbReference>
<dbReference type="InterPro" id="IPR002872">
    <property type="entry name" value="Proline_DH_dom"/>
</dbReference>
<dbReference type="EMBL" id="KZ819605">
    <property type="protein sequence ID" value="PWN32704.1"/>
    <property type="molecule type" value="Genomic_DNA"/>
</dbReference>
<comment type="similarity">
    <text evidence="1 5">Belongs to the proline oxidase family.</text>
</comment>
<evidence type="ECO:0000313" key="8">
    <source>
        <dbReference type="EMBL" id="PWN32704.1"/>
    </source>
</evidence>
<dbReference type="STRING" id="1280837.A0A316V630"/>
<dbReference type="GO" id="GO:0004657">
    <property type="term" value="F:proline dehydrogenase activity"/>
    <property type="evidence" value="ECO:0007669"/>
    <property type="project" value="UniProtKB-EC"/>
</dbReference>
<keyword evidence="5" id="KW-0285">Flavoprotein</keyword>
<comment type="function">
    <text evidence="5">Converts proline to delta-1-pyrroline-5-carboxylate.</text>
</comment>
<reference evidence="8 9" key="1">
    <citation type="journal article" date="2018" name="Mol. Biol. Evol.">
        <title>Broad Genomic Sampling Reveals a Smut Pathogenic Ancestry of the Fungal Clade Ustilaginomycotina.</title>
        <authorList>
            <person name="Kijpornyongpan T."/>
            <person name="Mondo S.J."/>
            <person name="Barry K."/>
            <person name="Sandor L."/>
            <person name="Lee J."/>
            <person name="Lipzen A."/>
            <person name="Pangilinan J."/>
            <person name="LaButti K."/>
            <person name="Hainaut M."/>
            <person name="Henrissat B."/>
            <person name="Grigoriev I.V."/>
            <person name="Spatafora J.W."/>
            <person name="Aime M.C."/>
        </authorList>
    </citation>
    <scope>NUCLEOTIDE SEQUENCE [LARGE SCALE GENOMIC DNA]</scope>
    <source>
        <strain evidence="8 9">MCA 3882</strain>
    </source>
</reference>
<comment type="catalytic activity">
    <reaction evidence="5">
        <text>L-proline + a quinone = (S)-1-pyrroline-5-carboxylate + a quinol + H(+)</text>
        <dbReference type="Rhea" id="RHEA:23784"/>
        <dbReference type="ChEBI" id="CHEBI:15378"/>
        <dbReference type="ChEBI" id="CHEBI:17388"/>
        <dbReference type="ChEBI" id="CHEBI:24646"/>
        <dbReference type="ChEBI" id="CHEBI:60039"/>
        <dbReference type="ChEBI" id="CHEBI:132124"/>
        <dbReference type="EC" id="1.5.5.2"/>
    </reaction>
</comment>
<gene>
    <name evidence="8" type="ORF">FA14DRAFT_162022</name>
</gene>
<keyword evidence="3 5" id="KW-0560">Oxidoreductase</keyword>
<dbReference type="InterPro" id="IPR029041">
    <property type="entry name" value="FAD-linked_oxidoreductase-like"/>
</dbReference>
<evidence type="ECO:0000256" key="3">
    <source>
        <dbReference type="ARBA" id="ARBA00023002"/>
    </source>
</evidence>
<evidence type="ECO:0000256" key="1">
    <source>
        <dbReference type="ARBA" id="ARBA00005869"/>
    </source>
</evidence>